<dbReference type="OrthoDB" id="66620at2759"/>
<keyword evidence="3 6" id="KW-0812">Transmembrane</keyword>
<feature type="transmembrane region" description="Helical" evidence="6">
    <location>
        <begin position="60"/>
        <end position="77"/>
    </location>
</feature>
<dbReference type="Pfam" id="PF00005">
    <property type="entry name" value="ABC_tran"/>
    <property type="match status" value="1"/>
</dbReference>
<evidence type="ECO:0000256" key="1">
    <source>
        <dbReference type="ARBA" id="ARBA00004141"/>
    </source>
</evidence>
<dbReference type="Proteomes" id="UP000243579">
    <property type="component" value="Unassembled WGS sequence"/>
</dbReference>
<keyword evidence="2" id="KW-0813">Transport</keyword>
<proteinExistence type="predicted"/>
<dbReference type="AlphaFoldDB" id="A0A1V9Y8N2"/>
<evidence type="ECO:0000256" key="4">
    <source>
        <dbReference type="ARBA" id="ARBA00022989"/>
    </source>
</evidence>
<evidence type="ECO:0000256" key="2">
    <source>
        <dbReference type="ARBA" id="ARBA00022448"/>
    </source>
</evidence>
<dbReference type="EMBL" id="JNBR01002573">
    <property type="protein sequence ID" value="OQR82090.1"/>
    <property type="molecule type" value="Genomic_DNA"/>
</dbReference>
<dbReference type="SUPFAM" id="SSF52540">
    <property type="entry name" value="P-loop containing nucleoside triphosphate hydrolases"/>
    <property type="match status" value="1"/>
</dbReference>
<dbReference type="InterPro" id="IPR003439">
    <property type="entry name" value="ABC_transporter-like_ATP-bd"/>
</dbReference>
<accession>A0A1V9Y8N2</accession>
<feature type="transmembrane region" description="Helical" evidence="6">
    <location>
        <begin position="161"/>
        <end position="185"/>
    </location>
</feature>
<evidence type="ECO:0000256" key="3">
    <source>
        <dbReference type="ARBA" id="ARBA00022692"/>
    </source>
</evidence>
<reference evidence="9 10" key="1">
    <citation type="journal article" date="2014" name="Genome Biol. Evol.">
        <title>The secreted proteins of Achlya hypogyna and Thraustotheca clavata identify the ancestral oomycete secretome and reveal gene acquisitions by horizontal gene transfer.</title>
        <authorList>
            <person name="Misner I."/>
            <person name="Blouin N."/>
            <person name="Leonard G."/>
            <person name="Richards T.A."/>
            <person name="Lane C.E."/>
        </authorList>
    </citation>
    <scope>NUCLEOTIDE SEQUENCE [LARGE SCALE GENOMIC DNA]</scope>
    <source>
        <strain evidence="9 10">ATCC 48635</strain>
    </source>
</reference>
<dbReference type="InterPro" id="IPR013525">
    <property type="entry name" value="ABC2_TM"/>
</dbReference>
<keyword evidence="4 6" id="KW-1133">Transmembrane helix</keyword>
<feature type="transmembrane region" description="Helical" evidence="6">
    <location>
        <begin position="89"/>
        <end position="108"/>
    </location>
</feature>
<gene>
    <name evidence="9" type="ORF">ACHHYP_16384</name>
</gene>
<comment type="caution">
    <text evidence="9">The sequence shown here is derived from an EMBL/GenBank/DDBJ whole genome shotgun (WGS) entry which is preliminary data.</text>
</comment>
<evidence type="ECO:0000259" key="7">
    <source>
        <dbReference type="Pfam" id="PF00005"/>
    </source>
</evidence>
<evidence type="ECO:0000313" key="10">
    <source>
        <dbReference type="Proteomes" id="UP000243579"/>
    </source>
</evidence>
<dbReference type="GO" id="GO:0140359">
    <property type="term" value="F:ABC-type transporter activity"/>
    <property type="evidence" value="ECO:0007669"/>
    <property type="project" value="InterPro"/>
</dbReference>
<evidence type="ECO:0000256" key="6">
    <source>
        <dbReference type="SAM" id="Phobius"/>
    </source>
</evidence>
<feature type="transmembrane region" description="Helical" evidence="6">
    <location>
        <begin position="282"/>
        <end position="306"/>
    </location>
</feature>
<keyword evidence="10" id="KW-1185">Reference proteome</keyword>
<dbReference type="STRING" id="1202772.A0A1V9Y8N2"/>
<evidence type="ECO:0000256" key="5">
    <source>
        <dbReference type="ARBA" id="ARBA00023136"/>
    </source>
</evidence>
<feature type="transmembrane region" description="Helical" evidence="6">
    <location>
        <begin position="120"/>
        <end position="141"/>
    </location>
</feature>
<organism evidence="9 10">
    <name type="scientific">Achlya hypogyna</name>
    <name type="common">Oomycete</name>
    <name type="synonym">Protoachlya hypogyna</name>
    <dbReference type="NCBI Taxonomy" id="1202772"/>
    <lineage>
        <taxon>Eukaryota</taxon>
        <taxon>Sar</taxon>
        <taxon>Stramenopiles</taxon>
        <taxon>Oomycota</taxon>
        <taxon>Saprolegniomycetes</taxon>
        <taxon>Saprolegniales</taxon>
        <taxon>Achlyaceae</taxon>
        <taxon>Achlya</taxon>
    </lineage>
</organism>
<dbReference type="PANTHER" id="PTHR19241">
    <property type="entry name" value="ATP-BINDING CASSETTE TRANSPORTER"/>
    <property type="match status" value="1"/>
</dbReference>
<evidence type="ECO:0000313" key="9">
    <source>
        <dbReference type="EMBL" id="OQR82090.1"/>
    </source>
</evidence>
<dbReference type="GO" id="GO:0016887">
    <property type="term" value="F:ATP hydrolysis activity"/>
    <property type="evidence" value="ECO:0007669"/>
    <property type="project" value="InterPro"/>
</dbReference>
<dbReference type="GO" id="GO:0005524">
    <property type="term" value="F:ATP binding"/>
    <property type="evidence" value="ECO:0007669"/>
    <property type="project" value="UniProtKB-KW"/>
</dbReference>
<feature type="domain" description="ABC-2 type transporter transmembrane" evidence="8">
    <location>
        <begin position="38"/>
        <end position="244"/>
    </location>
</feature>
<keyword evidence="9" id="KW-0067">ATP-binding</keyword>
<dbReference type="Gene3D" id="3.40.50.300">
    <property type="entry name" value="P-loop containing nucleotide triphosphate hydrolases"/>
    <property type="match status" value="1"/>
</dbReference>
<evidence type="ECO:0000259" key="8">
    <source>
        <dbReference type="Pfam" id="PF01061"/>
    </source>
</evidence>
<comment type="subcellular location">
    <subcellularLocation>
        <location evidence="1">Membrane</location>
        <topology evidence="1">Multi-pass membrane protein</topology>
    </subcellularLocation>
</comment>
<dbReference type="InterPro" id="IPR027417">
    <property type="entry name" value="P-loop_NTPase"/>
</dbReference>
<sequence length="437" mass="47588">MASSVYAAMMEATSLVTAADTNRVATVPEFAAGFSSVTWALVQRQATVLFRNRAYIKTRILMTLLMGAIYATTFLNMDPTLSSNVVGIIYLAKLFLALGQIPLVPVLLNGRSIFYKQRDANFYGTMSFILAQSLTQVPYAIVETVVFGSILYWVCGFANDASVFVVFLVILILTNLAFVGWLFFVTMMSPNLHVAKPAAMVSVFLHILFAGFIITGDNLPGYFVWIYWIDPFAWSLRALAVNQYKVAEFQKCVYDGVNYCARFGRNMGDTQLKQLGMPTETIWVGLAVVYLVCCYVLFLGLTYLALEHTRQDDHGGHGAVTLAALDADDTDDHYSKAPKTPTNAAVVAVESATLSVPEVVLAFQDLWYSVPNPTKGEPDLKLLKGINGYALPGTITALMGSSGAGKTTLMDVIAGRKTGGKIEGQILLNGYPATDLA</sequence>
<keyword evidence="9" id="KW-0547">Nucleotide-binding</keyword>
<feature type="transmembrane region" description="Helical" evidence="6">
    <location>
        <begin position="197"/>
        <end position="215"/>
    </location>
</feature>
<feature type="non-terminal residue" evidence="9">
    <location>
        <position position="437"/>
    </location>
</feature>
<protein>
    <submittedName>
        <fullName evidence="9">ATP-binding Cassette (ABC) Superfamily</fullName>
    </submittedName>
</protein>
<dbReference type="Pfam" id="PF01061">
    <property type="entry name" value="ABC2_membrane"/>
    <property type="match status" value="1"/>
</dbReference>
<keyword evidence="5 6" id="KW-0472">Membrane</keyword>
<feature type="domain" description="ABC transporter" evidence="7">
    <location>
        <begin position="383"/>
        <end position="433"/>
    </location>
</feature>
<dbReference type="GO" id="GO:0016020">
    <property type="term" value="C:membrane"/>
    <property type="evidence" value="ECO:0007669"/>
    <property type="project" value="UniProtKB-SubCell"/>
</dbReference>
<name>A0A1V9Y8N2_ACHHY</name>